<accession>A5IKF0</accession>
<dbReference type="AlphaFoldDB" id="A5IKF0"/>
<sequence>MKKGIIFILLILTALSFSQILNYVPENFKVIRYVKDLSEFYSEVKSLSTGRFLTESLGLEMMIQGVLESQLISRDIEPSDFYDLLSHEFLFVQLDSEDTCFVLGPSEKTKKLKDSIKSLVVDLLGMEDVVVAEKDGYLFLGTAKAVNASLKGGGKIPDTLKTADFFGYGLLQGEKYSFTVVSTKESAGDHLSIKVEIIPMDDTSRNFLEKVGQPRKVPSDYYMFGELTVIFNTENYDGLLDVLSSAGFSMESGNLPVQLPESDIEKVVKNLFEELEPPMFLSANVSSAVMDLIAGSTPTSIEVVAKAMLKSPDAVENALKTAGVQYRKEGRCFVLENGLSICTEGDTVVLKSDQFSPRNLDITPAKNDVFFLFLDMRTVMESLVGEGEEAYIFARGFYKDGKMVFYVNVK</sequence>
<dbReference type="RefSeq" id="WP_011943263.1">
    <property type="nucleotide sequence ID" value="NC_009486.1"/>
</dbReference>
<reference evidence="1 2" key="2">
    <citation type="journal article" date="2009" name="Proc. Natl. Acad. Sci. U.S.A.">
        <title>On the chimeric nature, thermophilic origin, and phylogenetic placement of the Thermotogales.</title>
        <authorList>
            <person name="Zhaxybayeva O."/>
            <person name="Swithers K.S."/>
            <person name="Lapierre P."/>
            <person name="Fournier G.P."/>
            <person name="Bickhart D.M."/>
            <person name="DeBoy R.T."/>
            <person name="Nelson K.E."/>
            <person name="Nesbo C.L."/>
            <person name="Doolittle W.F."/>
            <person name="Gogarten J.P."/>
            <person name="Noll K.M."/>
        </authorList>
    </citation>
    <scope>NUCLEOTIDE SEQUENCE [LARGE SCALE GENOMIC DNA]</scope>
    <source>
        <strain evidence="2">ATCC BAA-488 / DSM 13995 / JCM 10881 / RKU-1</strain>
    </source>
</reference>
<proteinExistence type="predicted"/>
<evidence type="ECO:0000313" key="1">
    <source>
        <dbReference type="EMBL" id="ABQ46673.1"/>
    </source>
</evidence>
<organism evidence="1 2">
    <name type="scientific">Thermotoga petrophila (strain ATCC BAA-488 / DSM 13995 / JCM 10881 / RKU-1)</name>
    <dbReference type="NCBI Taxonomy" id="390874"/>
    <lineage>
        <taxon>Bacteria</taxon>
        <taxon>Thermotogati</taxon>
        <taxon>Thermotogota</taxon>
        <taxon>Thermotogae</taxon>
        <taxon>Thermotogales</taxon>
        <taxon>Thermotogaceae</taxon>
        <taxon>Thermotoga</taxon>
    </lineage>
</organism>
<gene>
    <name evidence="1" type="ordered locus">Tpet_0653</name>
</gene>
<dbReference type="EMBL" id="CP000702">
    <property type="protein sequence ID" value="ABQ46673.1"/>
    <property type="molecule type" value="Genomic_DNA"/>
</dbReference>
<dbReference type="KEGG" id="tpt:Tpet_0653"/>
<dbReference type="STRING" id="390874.Tpet_0653"/>
<dbReference type="Proteomes" id="UP000006558">
    <property type="component" value="Chromosome"/>
</dbReference>
<dbReference type="eggNOG" id="ENOG5033G0R">
    <property type="taxonomic scope" value="Bacteria"/>
</dbReference>
<protein>
    <submittedName>
        <fullName evidence="1">Uncharacterized protein</fullName>
    </submittedName>
</protein>
<dbReference type="HOGENOM" id="CLU_670712_0_0_0"/>
<reference evidence="2" key="1">
    <citation type="submission" date="2007-05" db="EMBL/GenBank/DDBJ databases">
        <title>Complete sequence of Thermotoga petrophila RKU-1.</title>
        <authorList>
            <consortium name="US DOE Joint Genome Institute"/>
            <person name="Copeland A."/>
            <person name="Lucas S."/>
            <person name="Lapidus A."/>
            <person name="Barry K."/>
            <person name="Glavina del Rio T."/>
            <person name="Dalin E."/>
            <person name="Tice H."/>
            <person name="Pitluck S."/>
            <person name="Sims D."/>
            <person name="Brettin T."/>
            <person name="Bruce D."/>
            <person name="Detter J.C."/>
            <person name="Han C."/>
            <person name="Tapia R."/>
            <person name="Schmutz J."/>
            <person name="Larimer F."/>
            <person name="Land M."/>
            <person name="Hauser L."/>
            <person name="Kyrpides N."/>
            <person name="Mikhailova N."/>
            <person name="Nelson K."/>
            <person name="Gogarten J.P."/>
            <person name="Noll K."/>
            <person name="Richardson P."/>
        </authorList>
    </citation>
    <scope>NUCLEOTIDE SEQUENCE [LARGE SCALE GENOMIC DNA]</scope>
    <source>
        <strain evidence="2">ATCC BAA-488 / DSM 13995 / JCM 10881 / RKU-1</strain>
    </source>
</reference>
<name>A5IKF0_THEP1</name>
<evidence type="ECO:0000313" key="2">
    <source>
        <dbReference type="Proteomes" id="UP000006558"/>
    </source>
</evidence>